<name>A0A7Y0EKL1_9CLOT</name>
<protein>
    <recommendedName>
        <fullName evidence="4">Protein CR006 P-loop domain-containing protein</fullName>
    </recommendedName>
</protein>
<evidence type="ECO:0008006" key="4">
    <source>
        <dbReference type="Google" id="ProtNLM"/>
    </source>
</evidence>
<proteinExistence type="predicted"/>
<dbReference type="SUPFAM" id="SSF52540">
    <property type="entry name" value="P-loop containing nucleoside triphosphate hydrolases"/>
    <property type="match status" value="1"/>
</dbReference>
<evidence type="ECO:0000313" key="2">
    <source>
        <dbReference type="EMBL" id="NMM65214.1"/>
    </source>
</evidence>
<dbReference type="AlphaFoldDB" id="A0A7Y0EKL1"/>
<keyword evidence="1" id="KW-0175">Coiled coil</keyword>
<sequence length="732" mass="85037">MDKIKIDFANCFGIKELKYTFDFTSKKACSIYAPNGTMKTSFAKTVKCISNEEAPQDLINTEKVSNALITKSNGEDVSSGDVFVIESYKEDYESKRVSMLMVNKELKAEYDKIHSDLEKKKDELLKELSALCGIRSKDEIEIEISNAWGNTSRNIFQCFEEINLLLEDFSSPINIKYKTIINEKVIEFFKDKGIKALIREYIEKYDELITKSEYFTKGVFNHNNVSVIGKNLNDNGFFKVKNKIVIKDKEINSKKELDALLEGEKSKIFNDADLLTRFEKLDEKLTKNAAMKDLRTLLESTPEIISYLDNIDGLKKELWLSYLKEKEEELKALVNMYKLSKEELAKIVEEAKKEKTTWDEVVEIFNERFDVPFVVEIVNQQDVILKENTPTINFKYNESGSYKDVDKSTLLNVLSNGEKRALYILNLIFEIEALIKLDKNVLVVIDDIADSFDYKNKYAIVEYLNDILKSGIFRMVILTHNFDFYRTVVNRLGIPIKNRLMVHKNNKEIKLIQGEYFKNVFNVWKDKISSKDRIMIASIPFVRNLSEYLEVKDSPNYLKLTSLLHIKDGTNNITVADLEVIYNEVWRVPKNLNAKSRKVVNVLFEEAEKIVQEDTERINLENKIVLSMAIRLLAEEFMMTRISDEEKIKNITSNQTCELLRLYKEEHNDVSQIKVLEEVNLMTPENIHINSFMYEPILDLSDSYLKKLYSNIKEMHSVAYEESALHKNEAGE</sequence>
<evidence type="ECO:0000313" key="3">
    <source>
        <dbReference type="Proteomes" id="UP000537131"/>
    </source>
</evidence>
<keyword evidence="3" id="KW-1185">Reference proteome</keyword>
<dbReference type="Proteomes" id="UP000537131">
    <property type="component" value="Unassembled WGS sequence"/>
</dbReference>
<dbReference type="InterPro" id="IPR027417">
    <property type="entry name" value="P-loop_NTPase"/>
</dbReference>
<dbReference type="EMBL" id="JABBNI010000063">
    <property type="protein sequence ID" value="NMM65214.1"/>
    <property type="molecule type" value="Genomic_DNA"/>
</dbReference>
<dbReference type="Gene3D" id="3.40.50.300">
    <property type="entry name" value="P-loop containing nucleotide triphosphate hydrolases"/>
    <property type="match status" value="1"/>
</dbReference>
<reference evidence="2 3" key="1">
    <citation type="submission" date="2020-06" db="EMBL/GenBank/DDBJ databases">
        <title>Complete Genome Sequence of Clostridium muelleri sp. nov. P21T, an Acid-Alcohol Producing Acetogen Isolated from Old Hay.</title>
        <authorList>
            <person name="Duncan K.E."/>
            <person name="Tanner R.S."/>
        </authorList>
    </citation>
    <scope>NUCLEOTIDE SEQUENCE [LARGE SCALE GENOMIC DNA]</scope>
    <source>
        <strain evidence="2 3">P21</strain>
    </source>
</reference>
<comment type="caution">
    <text evidence="2">The sequence shown here is derived from an EMBL/GenBank/DDBJ whole genome shotgun (WGS) entry which is preliminary data.</text>
</comment>
<gene>
    <name evidence="2" type="ORF">HBE96_21765</name>
</gene>
<feature type="coiled-coil region" evidence="1">
    <location>
        <begin position="323"/>
        <end position="354"/>
    </location>
</feature>
<accession>A0A7Y0EKL1</accession>
<dbReference type="RefSeq" id="WP_169299797.1">
    <property type="nucleotide sequence ID" value="NZ_JABBNI010000063.1"/>
</dbReference>
<organism evidence="2 3">
    <name type="scientific">Clostridium muellerianum</name>
    <dbReference type="NCBI Taxonomy" id="2716538"/>
    <lineage>
        <taxon>Bacteria</taxon>
        <taxon>Bacillati</taxon>
        <taxon>Bacillota</taxon>
        <taxon>Clostridia</taxon>
        <taxon>Eubacteriales</taxon>
        <taxon>Clostridiaceae</taxon>
        <taxon>Clostridium</taxon>
    </lineage>
</organism>
<evidence type="ECO:0000256" key="1">
    <source>
        <dbReference type="SAM" id="Coils"/>
    </source>
</evidence>